<organism evidence="3 4">
    <name type="scientific">Dissostichus eleginoides</name>
    <name type="common">Patagonian toothfish</name>
    <name type="synonym">Dissostichus amissus</name>
    <dbReference type="NCBI Taxonomy" id="100907"/>
    <lineage>
        <taxon>Eukaryota</taxon>
        <taxon>Metazoa</taxon>
        <taxon>Chordata</taxon>
        <taxon>Craniata</taxon>
        <taxon>Vertebrata</taxon>
        <taxon>Euteleostomi</taxon>
        <taxon>Actinopterygii</taxon>
        <taxon>Neopterygii</taxon>
        <taxon>Teleostei</taxon>
        <taxon>Neoteleostei</taxon>
        <taxon>Acanthomorphata</taxon>
        <taxon>Eupercaria</taxon>
        <taxon>Perciformes</taxon>
        <taxon>Notothenioidei</taxon>
        <taxon>Nototheniidae</taxon>
        <taxon>Dissostichus</taxon>
    </lineage>
</organism>
<comment type="caution">
    <text evidence="3">The sequence shown here is derived from an EMBL/GenBank/DDBJ whole genome shotgun (WGS) entry which is preliminary data.</text>
</comment>
<accession>A0AAD9BZ72</accession>
<evidence type="ECO:0000256" key="1">
    <source>
        <dbReference type="ARBA" id="ARBA00023125"/>
    </source>
</evidence>
<evidence type="ECO:0000256" key="2">
    <source>
        <dbReference type="SAM" id="MobiDB-lite"/>
    </source>
</evidence>
<gene>
    <name evidence="3" type="ORF">KUDE01_015220</name>
</gene>
<keyword evidence="1" id="KW-0238">DNA-binding</keyword>
<dbReference type="InterPro" id="IPR040388">
    <property type="entry name" value="CXXC4/CXXC5"/>
</dbReference>
<feature type="compositionally biased region" description="Polar residues" evidence="2">
    <location>
        <begin position="15"/>
        <end position="24"/>
    </location>
</feature>
<dbReference type="Proteomes" id="UP001228049">
    <property type="component" value="Unassembled WGS sequence"/>
</dbReference>
<dbReference type="PANTHER" id="PTHR13419:SF1">
    <property type="entry name" value="CXXC-TYPE ZINC FINGER PROTEIN 4"/>
    <property type="match status" value="1"/>
</dbReference>
<evidence type="ECO:0000313" key="3">
    <source>
        <dbReference type="EMBL" id="KAK1890549.1"/>
    </source>
</evidence>
<sequence>MSGMTSGVCVESDLSSMLQRSSAPSHHHHHPNHHGYSGQGQGLSPMLDYSSEMDRYRSSIASFYKSNVNMNVSNFPQSAKLAAIFPPAAAARLGAMATAPWGCHDNVNNHHHHAAAAIMQQGEGGGGAEKHGHTSLPVSSQHHHGNGNFLYGGDCNNVKHQQHHHQQGGLGPAPSDFVGLSEGGGRNVGSGFLAGLPPGVIVMAMGSSGGGISDASAFQMTGGGGSSPSCSASPSSGVTAAGGSVASSSLGAVAKRKRKRCGVCSPCRRLINCGVCFVQKQEDGTSDLQIQERPPSVPTGEAFRWFF</sequence>
<dbReference type="GO" id="GO:0005634">
    <property type="term" value="C:nucleus"/>
    <property type="evidence" value="ECO:0007669"/>
    <property type="project" value="TreeGrafter"/>
</dbReference>
<feature type="region of interest" description="Disordered" evidence="2">
    <location>
        <begin position="122"/>
        <end position="172"/>
    </location>
</feature>
<reference evidence="3" key="1">
    <citation type="submission" date="2023-04" db="EMBL/GenBank/DDBJ databases">
        <title>Chromosome-level genome of Chaenocephalus aceratus.</title>
        <authorList>
            <person name="Park H."/>
        </authorList>
    </citation>
    <scope>NUCLEOTIDE SEQUENCE</scope>
    <source>
        <strain evidence="3">DE</strain>
        <tissue evidence="3">Muscle</tissue>
    </source>
</reference>
<dbReference type="EMBL" id="JASDAP010000016">
    <property type="protein sequence ID" value="KAK1890549.1"/>
    <property type="molecule type" value="Genomic_DNA"/>
</dbReference>
<dbReference type="AlphaFoldDB" id="A0AAD9BZ72"/>
<evidence type="ECO:0000313" key="4">
    <source>
        <dbReference type="Proteomes" id="UP001228049"/>
    </source>
</evidence>
<proteinExistence type="predicted"/>
<dbReference type="PANTHER" id="PTHR13419">
    <property type="entry name" value="ZINC FINGER-CONTAINING"/>
    <property type="match status" value="1"/>
</dbReference>
<protein>
    <submittedName>
        <fullName evidence="3">CXXC-type zinc finger protein 4</fullName>
    </submittedName>
</protein>
<name>A0AAD9BZ72_DISEL</name>
<keyword evidence="4" id="KW-1185">Reference proteome</keyword>
<dbReference type="GO" id="GO:0008327">
    <property type="term" value="F:methyl-CpG binding"/>
    <property type="evidence" value="ECO:0007669"/>
    <property type="project" value="TreeGrafter"/>
</dbReference>
<feature type="region of interest" description="Disordered" evidence="2">
    <location>
        <begin position="15"/>
        <end position="44"/>
    </location>
</feature>